<evidence type="ECO:0000259" key="3">
    <source>
        <dbReference type="Pfam" id="PF02517"/>
    </source>
</evidence>
<dbReference type="Proteomes" id="UP000051302">
    <property type="component" value="Unassembled WGS sequence"/>
</dbReference>
<dbReference type="Pfam" id="PF02517">
    <property type="entry name" value="Rce1-like"/>
    <property type="match status" value="1"/>
</dbReference>
<dbReference type="InterPro" id="IPR003675">
    <property type="entry name" value="Rce1/LyrA-like_dom"/>
</dbReference>
<gene>
    <name evidence="4" type="ORF">FD31_GL001809</name>
</gene>
<evidence type="ECO:0000313" key="5">
    <source>
        <dbReference type="Proteomes" id="UP000051302"/>
    </source>
</evidence>
<feature type="transmembrane region" description="Helical" evidence="2">
    <location>
        <begin position="53"/>
        <end position="69"/>
    </location>
</feature>
<feature type="transmembrane region" description="Helical" evidence="2">
    <location>
        <begin position="201"/>
        <end position="219"/>
    </location>
</feature>
<dbReference type="STRING" id="1423774.FD31_GL001809"/>
<dbReference type="AlphaFoldDB" id="A0A0R1WK33"/>
<organism evidence="4 5">
    <name type="scientific">Companilactobacillus nantensis DSM 16982</name>
    <dbReference type="NCBI Taxonomy" id="1423774"/>
    <lineage>
        <taxon>Bacteria</taxon>
        <taxon>Bacillati</taxon>
        <taxon>Bacillota</taxon>
        <taxon>Bacilli</taxon>
        <taxon>Lactobacillales</taxon>
        <taxon>Lactobacillaceae</taxon>
        <taxon>Companilactobacillus</taxon>
    </lineage>
</organism>
<keyword evidence="2" id="KW-0812">Transmembrane</keyword>
<feature type="domain" description="CAAX prenyl protease 2/Lysostaphin resistance protein A-like" evidence="3">
    <location>
        <begin position="79"/>
        <end position="180"/>
    </location>
</feature>
<proteinExistence type="inferred from homology"/>
<evidence type="ECO:0000256" key="2">
    <source>
        <dbReference type="SAM" id="Phobius"/>
    </source>
</evidence>
<keyword evidence="2" id="KW-1133">Transmembrane helix</keyword>
<accession>A0A0R1WK33</accession>
<feature type="transmembrane region" description="Helical" evidence="2">
    <location>
        <begin position="141"/>
        <end position="161"/>
    </location>
</feature>
<name>A0A0R1WK33_9LACO</name>
<comment type="caution">
    <text evidence="4">The sequence shown here is derived from an EMBL/GenBank/DDBJ whole genome shotgun (WGS) entry which is preliminary data.</text>
</comment>
<reference evidence="4 5" key="1">
    <citation type="journal article" date="2015" name="Genome Announc.">
        <title>Expanding the biotechnology potential of lactobacilli through comparative genomics of 213 strains and associated genera.</title>
        <authorList>
            <person name="Sun Z."/>
            <person name="Harris H.M."/>
            <person name="McCann A."/>
            <person name="Guo C."/>
            <person name="Argimon S."/>
            <person name="Zhang W."/>
            <person name="Yang X."/>
            <person name="Jeffery I.B."/>
            <person name="Cooney J.C."/>
            <person name="Kagawa T.F."/>
            <person name="Liu W."/>
            <person name="Song Y."/>
            <person name="Salvetti E."/>
            <person name="Wrobel A."/>
            <person name="Rasinkangas P."/>
            <person name="Parkhill J."/>
            <person name="Rea M.C."/>
            <person name="O'Sullivan O."/>
            <person name="Ritari J."/>
            <person name="Douillard F.P."/>
            <person name="Paul Ross R."/>
            <person name="Yang R."/>
            <person name="Briner A.E."/>
            <person name="Felis G.E."/>
            <person name="de Vos W.M."/>
            <person name="Barrangou R."/>
            <person name="Klaenhammer T.R."/>
            <person name="Caufield P.W."/>
            <person name="Cui Y."/>
            <person name="Zhang H."/>
            <person name="O'Toole P.W."/>
        </authorList>
    </citation>
    <scope>NUCLEOTIDE SEQUENCE [LARGE SCALE GENOMIC DNA]</scope>
    <source>
        <strain evidence="4 5">DSM 16982</strain>
    </source>
</reference>
<feature type="transmembrane region" description="Helical" evidence="2">
    <location>
        <begin position="81"/>
        <end position="103"/>
    </location>
</feature>
<keyword evidence="5" id="KW-1185">Reference proteome</keyword>
<dbReference type="EMBL" id="AZFV01000038">
    <property type="protein sequence ID" value="KRM14476.1"/>
    <property type="molecule type" value="Genomic_DNA"/>
</dbReference>
<dbReference type="GO" id="GO:0004175">
    <property type="term" value="F:endopeptidase activity"/>
    <property type="evidence" value="ECO:0007669"/>
    <property type="project" value="UniProtKB-ARBA"/>
</dbReference>
<protein>
    <recommendedName>
        <fullName evidence="3">CAAX prenyl protease 2/Lysostaphin resistance protein A-like domain-containing protein</fullName>
    </recommendedName>
</protein>
<feature type="transmembrane region" description="Helical" evidence="2">
    <location>
        <begin position="23"/>
        <end position="41"/>
    </location>
</feature>
<evidence type="ECO:0000313" key="4">
    <source>
        <dbReference type="EMBL" id="KRM14476.1"/>
    </source>
</evidence>
<dbReference type="GO" id="GO:0080120">
    <property type="term" value="P:CAAX-box protein maturation"/>
    <property type="evidence" value="ECO:0007669"/>
    <property type="project" value="UniProtKB-ARBA"/>
</dbReference>
<evidence type="ECO:0000256" key="1">
    <source>
        <dbReference type="ARBA" id="ARBA00009067"/>
    </source>
</evidence>
<dbReference type="PATRIC" id="fig|1423774.3.peg.1880"/>
<feature type="transmembrane region" description="Helical" evidence="2">
    <location>
        <begin position="115"/>
        <end position="135"/>
    </location>
</feature>
<comment type="similarity">
    <text evidence="1">Belongs to the UPF0177 family.</text>
</comment>
<feature type="transmembrane region" description="Helical" evidence="2">
    <location>
        <begin position="168"/>
        <end position="189"/>
    </location>
</feature>
<keyword evidence="2" id="KW-0472">Membrane</keyword>
<sequence length="227" mass="25340">MFSVIGGATGELLLHLNETNADYFRKILVSIGLLALLYYFYRNNNFGKQNIKWGFIAIAIVIGMALTLNNDFADFKFQLSFIYIAVTVGLIEEVIFRGLVFYFIDYLHLKSNRKVISQVYLSTVIFALAHVYNLVSTNQDITQTMIQVTYAFCLGSVFALCYAITKNIFFSVIAHGLADLLSAMIGGSGVETNVILNLNNVLGLMLLIVITVVVNYFAVKGILRNQD</sequence>